<dbReference type="PANTHER" id="PTHR30055">
    <property type="entry name" value="HTH-TYPE TRANSCRIPTIONAL REGULATOR RUTR"/>
    <property type="match status" value="1"/>
</dbReference>
<accession>W9G7U2</accession>
<dbReference type="SUPFAM" id="SSF48498">
    <property type="entry name" value="Tetracyclin repressor-like, C-terminal domain"/>
    <property type="match status" value="1"/>
</dbReference>
<feature type="DNA-binding region" description="H-T-H motif" evidence="4">
    <location>
        <begin position="38"/>
        <end position="57"/>
    </location>
</feature>
<evidence type="ECO:0000313" key="6">
    <source>
        <dbReference type="EMBL" id="EWT00888.1"/>
    </source>
</evidence>
<dbReference type="GO" id="GO:0045892">
    <property type="term" value="P:negative regulation of DNA-templated transcription"/>
    <property type="evidence" value="ECO:0007669"/>
    <property type="project" value="UniProtKB-ARBA"/>
</dbReference>
<dbReference type="FunFam" id="1.10.10.60:FF:000141">
    <property type="entry name" value="TetR family transcriptional regulator"/>
    <property type="match status" value="1"/>
</dbReference>
<dbReference type="InterPro" id="IPR054129">
    <property type="entry name" value="DesT_TetR_C"/>
</dbReference>
<dbReference type="STRING" id="1386089.N865_13225"/>
<dbReference type="InterPro" id="IPR023772">
    <property type="entry name" value="DNA-bd_HTH_TetR-type_CS"/>
</dbReference>
<dbReference type="SUPFAM" id="SSF46689">
    <property type="entry name" value="Homeodomain-like"/>
    <property type="match status" value="1"/>
</dbReference>
<dbReference type="eggNOG" id="COG1309">
    <property type="taxonomic scope" value="Bacteria"/>
</dbReference>
<dbReference type="PROSITE" id="PS50977">
    <property type="entry name" value="HTH_TETR_2"/>
    <property type="match status" value="1"/>
</dbReference>
<evidence type="ECO:0000259" key="5">
    <source>
        <dbReference type="PROSITE" id="PS50977"/>
    </source>
</evidence>
<dbReference type="Proteomes" id="UP000019489">
    <property type="component" value="Unassembled WGS sequence"/>
</dbReference>
<evidence type="ECO:0000256" key="3">
    <source>
        <dbReference type="ARBA" id="ARBA00023163"/>
    </source>
</evidence>
<dbReference type="PANTHER" id="PTHR30055:SF226">
    <property type="entry name" value="HTH-TYPE TRANSCRIPTIONAL REGULATOR PKSA"/>
    <property type="match status" value="1"/>
</dbReference>
<evidence type="ECO:0000256" key="1">
    <source>
        <dbReference type="ARBA" id="ARBA00023015"/>
    </source>
</evidence>
<dbReference type="AlphaFoldDB" id="W9G7U2"/>
<dbReference type="Pfam" id="PF00440">
    <property type="entry name" value="TetR_N"/>
    <property type="match status" value="1"/>
</dbReference>
<keyword evidence="2 4" id="KW-0238">DNA-binding</keyword>
<dbReference type="RefSeq" id="WP_034807323.1">
    <property type="nucleotide sequence ID" value="NZ_AWSA01000032.1"/>
</dbReference>
<dbReference type="OrthoDB" id="4214267at2"/>
<protein>
    <submittedName>
        <fullName evidence="6">TetR family transcriptional regulator</fullName>
    </submittedName>
</protein>
<dbReference type="GO" id="GO:0003700">
    <property type="term" value="F:DNA-binding transcription factor activity"/>
    <property type="evidence" value="ECO:0007669"/>
    <property type="project" value="TreeGrafter"/>
</dbReference>
<dbReference type="PRINTS" id="PR00455">
    <property type="entry name" value="HTHTETR"/>
</dbReference>
<dbReference type="InterPro" id="IPR009057">
    <property type="entry name" value="Homeodomain-like_sf"/>
</dbReference>
<dbReference type="InterPro" id="IPR050109">
    <property type="entry name" value="HTH-type_TetR-like_transc_reg"/>
</dbReference>
<evidence type="ECO:0000256" key="2">
    <source>
        <dbReference type="ARBA" id="ARBA00023125"/>
    </source>
</evidence>
<dbReference type="Gene3D" id="1.10.357.10">
    <property type="entry name" value="Tetracycline Repressor, domain 2"/>
    <property type="match status" value="1"/>
</dbReference>
<dbReference type="PROSITE" id="PS01081">
    <property type="entry name" value="HTH_TETR_1"/>
    <property type="match status" value="1"/>
</dbReference>
<keyword evidence="1" id="KW-0805">Transcription regulation</keyword>
<dbReference type="Pfam" id="PF21943">
    <property type="entry name" value="TetR_C_46"/>
    <property type="match status" value="1"/>
</dbReference>
<feature type="domain" description="HTH tetR-type" evidence="5">
    <location>
        <begin position="15"/>
        <end position="75"/>
    </location>
</feature>
<reference evidence="6 7" key="1">
    <citation type="submission" date="2013-08" db="EMBL/GenBank/DDBJ databases">
        <title>Intrasporangium oryzae NRRL B-24470.</title>
        <authorList>
            <person name="Liu H."/>
            <person name="Wang G."/>
        </authorList>
    </citation>
    <scope>NUCLEOTIDE SEQUENCE [LARGE SCALE GENOMIC DNA]</scope>
    <source>
        <strain evidence="6 7">NRRL B-24470</strain>
    </source>
</reference>
<dbReference type="InterPro" id="IPR001647">
    <property type="entry name" value="HTH_TetR"/>
</dbReference>
<dbReference type="EMBL" id="AWSA01000032">
    <property type="protein sequence ID" value="EWT00888.1"/>
    <property type="molecule type" value="Genomic_DNA"/>
</dbReference>
<keyword evidence="3" id="KW-0804">Transcription</keyword>
<dbReference type="PATRIC" id="fig|1386089.3.peg.2888"/>
<proteinExistence type="predicted"/>
<evidence type="ECO:0000256" key="4">
    <source>
        <dbReference type="PROSITE-ProRule" id="PRU00335"/>
    </source>
</evidence>
<name>W9G7U2_9MICO</name>
<evidence type="ECO:0000313" key="7">
    <source>
        <dbReference type="Proteomes" id="UP000019489"/>
    </source>
</evidence>
<dbReference type="GO" id="GO:0000976">
    <property type="term" value="F:transcription cis-regulatory region binding"/>
    <property type="evidence" value="ECO:0007669"/>
    <property type="project" value="TreeGrafter"/>
</dbReference>
<keyword evidence="7" id="KW-1185">Reference proteome</keyword>
<sequence length="207" mass="22602">MAPRTSTTRARVPRAEREAQMLEVAERVFAERGFQATTMDEVAERVGVTKPLIYDYFGSKEGLLAATIERARGQLLGVLIDAWVLDPEAPVRARVGGVVLAFFRFMEDHERAFALLRNEGALIGAASESVERIRQQTAKAFAEGLRTLTPFDLLPAARLDAMAEIVIGGCERLAVWRATHPGTTSEEATELVLSTIWDGLSTTSAGL</sequence>
<gene>
    <name evidence="6" type="ORF">N865_13225</name>
</gene>
<organism evidence="6 7">
    <name type="scientific">Intrasporangium oryzae NRRL B-24470</name>
    <dbReference type="NCBI Taxonomy" id="1386089"/>
    <lineage>
        <taxon>Bacteria</taxon>
        <taxon>Bacillati</taxon>
        <taxon>Actinomycetota</taxon>
        <taxon>Actinomycetes</taxon>
        <taxon>Micrococcales</taxon>
        <taxon>Intrasporangiaceae</taxon>
        <taxon>Intrasporangium</taxon>
    </lineage>
</organism>
<comment type="caution">
    <text evidence="6">The sequence shown here is derived from an EMBL/GenBank/DDBJ whole genome shotgun (WGS) entry which is preliminary data.</text>
</comment>
<dbReference type="InterPro" id="IPR036271">
    <property type="entry name" value="Tet_transcr_reg_TetR-rel_C_sf"/>
</dbReference>